<organism evidence="1 2">
    <name type="scientific">Cetobacterium somerae ATCC BAA-474</name>
    <dbReference type="NCBI Taxonomy" id="1319815"/>
    <lineage>
        <taxon>Bacteria</taxon>
        <taxon>Fusobacteriati</taxon>
        <taxon>Fusobacteriota</taxon>
        <taxon>Fusobacteriia</taxon>
        <taxon>Fusobacteriales</taxon>
        <taxon>Fusobacteriaceae</taxon>
        <taxon>Cetobacterium</taxon>
    </lineage>
</organism>
<dbReference type="EMBL" id="AXZF01000001">
    <property type="protein sequence ID" value="ERT70082.1"/>
    <property type="molecule type" value="Genomic_DNA"/>
</dbReference>
<gene>
    <name evidence="1" type="ORF">HMPREF0202_00002</name>
</gene>
<dbReference type="HOGENOM" id="CLU_2859509_0_0_0"/>
<comment type="caution">
    <text evidence="1">The sequence shown here is derived from an EMBL/GenBank/DDBJ whole genome shotgun (WGS) entry which is preliminary data.</text>
</comment>
<sequence length="64" mass="7254">MEKKAVKLVKTESQPVRGLTIQVTPEIYDRLNKMSYDLKITKRALINTAIVKLLDVIEVVGVEL</sequence>
<dbReference type="RefSeq" id="WP_023049553.1">
    <property type="nucleotide sequence ID" value="NZ_CP173066.2"/>
</dbReference>
<dbReference type="Proteomes" id="UP000017081">
    <property type="component" value="Unassembled WGS sequence"/>
</dbReference>
<evidence type="ECO:0008006" key="3">
    <source>
        <dbReference type="Google" id="ProtNLM"/>
    </source>
</evidence>
<proteinExistence type="predicted"/>
<keyword evidence="2" id="KW-1185">Reference proteome</keyword>
<name>U7VED3_9FUSO</name>
<reference evidence="1 2" key="1">
    <citation type="submission" date="2013-08" db="EMBL/GenBank/DDBJ databases">
        <authorList>
            <person name="Weinstock G."/>
            <person name="Sodergren E."/>
            <person name="Wylie T."/>
            <person name="Fulton L."/>
            <person name="Fulton R."/>
            <person name="Fronick C."/>
            <person name="O'Laughlin M."/>
            <person name="Godfrey J."/>
            <person name="Miner T."/>
            <person name="Herter B."/>
            <person name="Appelbaum E."/>
            <person name="Cordes M."/>
            <person name="Lek S."/>
            <person name="Wollam A."/>
            <person name="Pepin K.H."/>
            <person name="Palsikar V.B."/>
            <person name="Mitreva M."/>
            <person name="Wilson R.K."/>
        </authorList>
    </citation>
    <scope>NUCLEOTIDE SEQUENCE [LARGE SCALE GENOMIC DNA]</scope>
    <source>
        <strain evidence="1 2">ATCC BAA-474</strain>
    </source>
</reference>
<dbReference type="STRING" id="1319815.HMPREF0202_00002"/>
<protein>
    <recommendedName>
        <fullName evidence="3">Ribbon-helix-helix protein CopG domain-containing protein</fullName>
    </recommendedName>
</protein>
<evidence type="ECO:0000313" key="1">
    <source>
        <dbReference type="EMBL" id="ERT70082.1"/>
    </source>
</evidence>
<evidence type="ECO:0000313" key="2">
    <source>
        <dbReference type="Proteomes" id="UP000017081"/>
    </source>
</evidence>
<accession>U7VED3</accession>
<dbReference type="AlphaFoldDB" id="U7VED3"/>